<reference evidence="10" key="1">
    <citation type="submission" date="2019-02" db="EMBL/GenBank/DDBJ databases">
        <authorList>
            <person name="Gruber-Vodicka R. H."/>
            <person name="Seah K. B. B."/>
        </authorList>
    </citation>
    <scope>NUCLEOTIDE SEQUENCE</scope>
    <source>
        <strain evidence="8">BECK_BZ163</strain>
        <strain evidence="10">BECK_BZ164</strain>
        <strain evidence="9">BECK_BZ165</strain>
    </source>
</reference>
<feature type="transmembrane region" description="Helical" evidence="7">
    <location>
        <begin position="377"/>
        <end position="399"/>
    </location>
</feature>
<evidence type="ECO:0000313" key="10">
    <source>
        <dbReference type="EMBL" id="VFK06244.1"/>
    </source>
</evidence>
<evidence type="ECO:0000256" key="1">
    <source>
        <dbReference type="ARBA" id="ARBA00008764"/>
    </source>
</evidence>
<dbReference type="AlphaFoldDB" id="A0A450VN65"/>
<dbReference type="GO" id="GO:0006508">
    <property type="term" value="P:proteolysis"/>
    <property type="evidence" value="ECO:0007669"/>
    <property type="project" value="UniProtKB-KW"/>
</dbReference>
<dbReference type="PRINTS" id="PR00839">
    <property type="entry name" value="V8PROTEASE"/>
</dbReference>
<dbReference type="GO" id="GO:0008236">
    <property type="term" value="F:serine-type peptidase activity"/>
    <property type="evidence" value="ECO:0007669"/>
    <property type="project" value="UniProtKB-KW"/>
</dbReference>
<evidence type="ECO:0000313" key="9">
    <source>
        <dbReference type="EMBL" id="VFJ44372.1"/>
    </source>
</evidence>
<dbReference type="EMBL" id="CAADEZ010000010">
    <property type="protein sequence ID" value="VFJ43578.1"/>
    <property type="molecule type" value="Genomic_DNA"/>
</dbReference>
<gene>
    <name evidence="8" type="ORF">BECKFM1743A_GA0114220_100108</name>
    <name evidence="10" type="ORF">BECKFM1743B_GA0114221_100138</name>
    <name evidence="9" type="ORF">BECKFM1743C_GA0114222_100108</name>
</gene>
<comment type="similarity">
    <text evidence="1 6">Belongs to the peptidase S1B family.</text>
</comment>
<dbReference type="InterPro" id="IPR008256">
    <property type="entry name" value="Peptidase_S1B"/>
</dbReference>
<keyword evidence="2 6" id="KW-0645">Protease</keyword>
<accession>A0A450VN65</accession>
<evidence type="ECO:0000256" key="4">
    <source>
        <dbReference type="ARBA" id="ARBA00022801"/>
    </source>
</evidence>
<dbReference type="Gene3D" id="2.40.10.10">
    <property type="entry name" value="Trypsin-like serine proteases"/>
    <property type="match status" value="2"/>
</dbReference>
<dbReference type="EMBL" id="CAADFL010000013">
    <property type="protein sequence ID" value="VFK06244.1"/>
    <property type="molecule type" value="Genomic_DNA"/>
</dbReference>
<keyword evidence="5 6" id="KW-0720">Serine protease</keyword>
<dbReference type="PANTHER" id="PTHR36234:SF5">
    <property type="entry name" value="LYSYL ENDOPEPTIDASE"/>
    <property type="match status" value="1"/>
</dbReference>
<keyword evidence="7" id="KW-0812">Transmembrane</keyword>
<sequence>MFPNKRELSLEISFDRFKKSLAIRDSSKLEKIAAGYNNLQQISWLKEALRRSQSVGRVVTSEGLGTGWLISDELLITNNHVIAQQPNAGTAWIEFNYEVDWQGNVIEVDRYEIADLVKTKIELDYSILTLKGRPSDKYGYTEILDARRPSLNNSATNYPVIIQHPRGGFKQIALTDNRLVTFDDNLIWYTTDTEPGSSGSPVYDQLWRPFALHHAGGPKKLAGGNVVVLNEGVILADIVEDAGDLLGSKDHLKAEVYDLVNSRLFSETSPTLDLDWYMSNPRLHNSIKKDAKGNHEIAPLLAAAAGVAAGAAAAHWGHVTSKEAIQDSISMQLGSDMKVSIDNLSSYTSGTLSEYVFDTLNSTQNLKKLSHIGKKQSYYEVAPLAAAFLAGVAAGAAAYKAGK</sequence>
<evidence type="ECO:0000256" key="7">
    <source>
        <dbReference type="SAM" id="Phobius"/>
    </source>
</evidence>
<dbReference type="SUPFAM" id="SSF50494">
    <property type="entry name" value="Trypsin-like serine proteases"/>
    <property type="match status" value="1"/>
</dbReference>
<evidence type="ECO:0000313" key="8">
    <source>
        <dbReference type="EMBL" id="VFJ43578.1"/>
    </source>
</evidence>
<organism evidence="10">
    <name type="scientific">Candidatus Kentrum sp. FM</name>
    <dbReference type="NCBI Taxonomy" id="2126340"/>
    <lineage>
        <taxon>Bacteria</taxon>
        <taxon>Pseudomonadati</taxon>
        <taxon>Pseudomonadota</taxon>
        <taxon>Gammaproteobacteria</taxon>
        <taxon>Candidatus Kentrum</taxon>
    </lineage>
</organism>
<protein>
    <recommendedName>
        <fullName evidence="6">Serine protease</fullName>
        <ecNumber evidence="6">3.4.21.-</ecNumber>
    </recommendedName>
</protein>
<evidence type="ECO:0000256" key="6">
    <source>
        <dbReference type="RuleBase" id="RU004296"/>
    </source>
</evidence>
<keyword evidence="7" id="KW-0472">Membrane</keyword>
<name>A0A450VN65_9GAMM</name>
<keyword evidence="4 6" id="KW-0378">Hydrolase</keyword>
<dbReference type="EMBL" id="CAADFA010000010">
    <property type="protein sequence ID" value="VFJ44372.1"/>
    <property type="molecule type" value="Genomic_DNA"/>
</dbReference>
<evidence type="ECO:0000256" key="5">
    <source>
        <dbReference type="ARBA" id="ARBA00022825"/>
    </source>
</evidence>
<dbReference type="InterPro" id="IPR043504">
    <property type="entry name" value="Peptidase_S1_PA_chymotrypsin"/>
</dbReference>
<dbReference type="InterPro" id="IPR009003">
    <property type="entry name" value="Peptidase_S1_PA"/>
</dbReference>
<evidence type="ECO:0000256" key="3">
    <source>
        <dbReference type="ARBA" id="ARBA00022729"/>
    </source>
</evidence>
<dbReference type="Pfam" id="PF13365">
    <property type="entry name" value="Trypsin_2"/>
    <property type="match status" value="1"/>
</dbReference>
<keyword evidence="3" id="KW-0732">Signal</keyword>
<dbReference type="PANTHER" id="PTHR36234">
    <property type="entry name" value="LYSYL ENDOPEPTIDASE"/>
    <property type="match status" value="1"/>
</dbReference>
<dbReference type="EC" id="3.4.21.-" evidence="6"/>
<proteinExistence type="inferred from homology"/>
<keyword evidence="7" id="KW-1133">Transmembrane helix</keyword>
<evidence type="ECO:0000256" key="2">
    <source>
        <dbReference type="ARBA" id="ARBA00022670"/>
    </source>
</evidence>